<feature type="transmembrane region" description="Helical" evidence="1">
    <location>
        <begin position="200"/>
        <end position="223"/>
    </location>
</feature>
<evidence type="ECO:0000313" key="2">
    <source>
        <dbReference type="EMBL" id="CAR41213.1"/>
    </source>
</evidence>
<organism evidence="2 3">
    <name type="scientific">Streptococcus uberis (strain ATCC BAA-854 / 0140J)</name>
    <dbReference type="NCBI Taxonomy" id="218495"/>
    <lineage>
        <taxon>Bacteria</taxon>
        <taxon>Bacillati</taxon>
        <taxon>Bacillota</taxon>
        <taxon>Bacilli</taxon>
        <taxon>Lactobacillales</taxon>
        <taxon>Streptococcaceae</taxon>
        <taxon>Streptococcus</taxon>
    </lineage>
</organism>
<dbReference type="EMBL" id="AM946015">
    <property type="protein sequence ID" value="CAR41213.1"/>
    <property type="molecule type" value="Genomic_DNA"/>
</dbReference>
<name>B9DRG1_STRU0</name>
<feature type="transmembrane region" description="Helical" evidence="1">
    <location>
        <begin position="235"/>
        <end position="254"/>
    </location>
</feature>
<evidence type="ECO:0000313" key="3">
    <source>
        <dbReference type="Proteomes" id="UP000000449"/>
    </source>
</evidence>
<dbReference type="Proteomes" id="UP000000449">
    <property type="component" value="Chromosome"/>
</dbReference>
<reference evidence="3" key="1">
    <citation type="journal article" date="2009" name="BMC Genomics">
        <title>Evidence for niche adaptation in the genome of the bovine pathogen Streptococcus uberis.</title>
        <authorList>
            <person name="Ward P.N."/>
            <person name="Holden M.T.G."/>
            <person name="Leigh J.A."/>
            <person name="Lennard N."/>
            <person name="Bignell A."/>
            <person name="Barron A."/>
            <person name="Clark L."/>
            <person name="Quail M.A."/>
            <person name="Woodward J."/>
            <person name="Barrell B.G."/>
            <person name="Egan S.A."/>
            <person name="Field T.R."/>
            <person name="Maskell D."/>
            <person name="Kehoe M."/>
            <person name="Dowson C.G."/>
            <person name="Chanter N."/>
            <person name="Whatmore A.M."/>
            <person name="Bentley S.D."/>
            <person name="Parkhill J."/>
        </authorList>
    </citation>
    <scope>NUCLEOTIDE SEQUENCE [LARGE SCALE GENOMIC DNA]</scope>
    <source>
        <strain evidence="3">ATCC BAA-854 / 0140J</strain>
    </source>
</reference>
<proteinExistence type="predicted"/>
<dbReference type="STRING" id="218495.SUB0495"/>
<gene>
    <name evidence="2" type="ordered locus">SUB0495</name>
</gene>
<sequence>MITLKLLPYKKTFLLICLLFFLLIYNQAFFHILFFDDSAADIVKVHGESVKFKFFYGLLSLNNGLFEYNFFQSFMFPLLMIVIGKAYHYLKNRYCRYYLGRTQSYYPTIKKLKIILSILSVFIFSLILVFIITVSKGVGKFDLSGIEYYFNNHSILSFFGTSTINYLIYYFLVKSFALLAESFLIFKMIDYFNNFTKSALVYLLFMWGTAPILYSFLPFYLVPMSHIMITSYGNVSLWMILASYLPICIFYAYLKRKNAYDIT</sequence>
<dbReference type="AlphaFoldDB" id="B9DRG1"/>
<protein>
    <submittedName>
        <fullName evidence="2">Membrane protein</fullName>
    </submittedName>
</protein>
<dbReference type="OrthoDB" id="2221850at2"/>
<dbReference type="KEGG" id="sub:SUB0495"/>
<feature type="transmembrane region" description="Helical" evidence="1">
    <location>
        <begin position="70"/>
        <end position="90"/>
    </location>
</feature>
<accession>B9DRG1</accession>
<feature type="transmembrane region" description="Helical" evidence="1">
    <location>
        <begin position="111"/>
        <end position="135"/>
    </location>
</feature>
<keyword evidence="1" id="KW-0812">Transmembrane</keyword>
<feature type="transmembrane region" description="Helical" evidence="1">
    <location>
        <begin position="12"/>
        <end position="34"/>
    </location>
</feature>
<keyword evidence="1" id="KW-0472">Membrane</keyword>
<feature type="transmembrane region" description="Helical" evidence="1">
    <location>
        <begin position="155"/>
        <end position="179"/>
    </location>
</feature>
<evidence type="ECO:0000256" key="1">
    <source>
        <dbReference type="SAM" id="Phobius"/>
    </source>
</evidence>
<dbReference type="RefSeq" id="WP_012658026.1">
    <property type="nucleotide sequence ID" value="NC_012004.1"/>
</dbReference>
<keyword evidence="3" id="KW-1185">Reference proteome</keyword>
<keyword evidence="1" id="KW-1133">Transmembrane helix</keyword>
<dbReference type="HOGENOM" id="CLU_1057322_0_0_9"/>